<dbReference type="PROSITE" id="PS51257">
    <property type="entry name" value="PROKAR_LIPOPROTEIN"/>
    <property type="match status" value="1"/>
</dbReference>
<dbReference type="SUPFAM" id="SSF48208">
    <property type="entry name" value="Six-hairpin glycosidases"/>
    <property type="match status" value="1"/>
</dbReference>
<protein>
    <submittedName>
        <fullName evidence="2">DUF4450 domain-containing protein</fullName>
    </submittedName>
</protein>
<dbReference type="EMBL" id="JADEYP010000002">
    <property type="protein sequence ID" value="MCA5003859.1"/>
    <property type="molecule type" value="Genomic_DNA"/>
</dbReference>
<feature type="signal peptide" evidence="1">
    <location>
        <begin position="1"/>
        <end position="21"/>
    </location>
</feature>
<dbReference type="InterPro" id="IPR012341">
    <property type="entry name" value="6hp_glycosidase-like_sf"/>
</dbReference>
<evidence type="ECO:0000256" key="1">
    <source>
        <dbReference type="SAM" id="SignalP"/>
    </source>
</evidence>
<name>A0ABS7Z107_9SPHI</name>
<sequence length="1191" mass="134605">MLKNFLLSSVFVFSCIVQVYAQSKHWQKNTRNLHYTEDNGDFLLVNGKYRFNKALYGNNLGSRVEAGDLPEFALYMPGMGGNLQFVIQGKAGSKKLKDADNIETRLQSGRMSYTIKDAILGTGSIELQVLAHYDKEGMIVKVQSQNIPNGVKFFAAFGGASGSTFSRAGDIGADPESNFYLKPEYCVNNNYSITKNSFELQYLNRKKTEEFLYGVFSETPEIFKADAKVLQDESKLLEAKTTKSPIVFASYSLNTKPIYISISRGKSNSILGESALATQFKNAESGRLAIANRIQLKTPDRFINTFGSTLALAADAVWESPTFLHGAVAWRMRLNAWRGAYAADALGWHDRAKEHFSSYSNSQVLAPTSAKVVMDTALNLARHIEELGTSMFSSGYISRNPNNNTVAHHYDMNLVFFDQIFTHFDYTGDKAYIEKLWPTIERHMDWERRNFKRNGLYDAYCAIWASDGLQYSGGGVAHTTAYNYRANIATAKLAKIIGKDPSIYEKEAKDILLAMKSKLWLSDRGYFAEFQDMLGKQLVHDKPGLWTIYHVADAFMLDDFESYQNTQYINNHLPKIPINVHGQQHDNLYTLATSNWQPYTWSVNNVTLGENLQAALAYWQSGRKEDAYQLWKSNIIESMYHGISPGNFHQLSHYDAFRGELYRDFADPIGVASRTLTEGLFGYLPKLLEGYVSIKPGFPSEWNFAELNTPHWSYHFKNENNTLKYHIKTKYNTPVALHLEVPVYKTSIKKVLVNGKEVAWTIKEQSIGNPVLLFKTDKYQDFQISIELAGSVIKFDQNVIKHAYSDDLNISLPAGFSLNEVFDPQKIIKNYKGNKFSFIGKEHKGTFFVKGTKDNVFSWFPINVHLVNPIVFNYTLSNGNVEMTLHNTSNLSKSVKINNRYFSLNKILPAGAKEMVIIPSNKLTKGTNNFTLEADEYISSVSISNWDLKTEGEFSTVDLSTYYNDRVSNIFQQKYESPRPVVPTLQLPTQGIGNWCYPLTTANIDDTGLMANRKNDQLSYLDIPFSIKGNTKNIVFTSQWDNYPTEVTVKLTGKAKKAYLMVAGSTNPMQSQMTNAKIIVNYQDGSKDLLELKNPSNWWPIEQDFLDDNYAFEIPDDQIPYRIKLKSGELYKGGSLQKYDDIKGYSSRAIDGGAATLLDLPLDNSKTLKSLQMITETNDVVVGLMALTLLK</sequence>
<dbReference type="InterPro" id="IPR008928">
    <property type="entry name" value="6-hairpin_glycosidase_sf"/>
</dbReference>
<organism evidence="2 3">
    <name type="scientific">Sphingobacterium bovistauri</name>
    <dbReference type="NCBI Taxonomy" id="2781959"/>
    <lineage>
        <taxon>Bacteria</taxon>
        <taxon>Pseudomonadati</taxon>
        <taxon>Bacteroidota</taxon>
        <taxon>Sphingobacteriia</taxon>
        <taxon>Sphingobacteriales</taxon>
        <taxon>Sphingobacteriaceae</taxon>
        <taxon>Sphingobacterium</taxon>
    </lineage>
</organism>
<keyword evidence="1" id="KW-0732">Signal</keyword>
<dbReference type="Proteomes" id="UP001165302">
    <property type="component" value="Unassembled WGS sequence"/>
</dbReference>
<evidence type="ECO:0000313" key="2">
    <source>
        <dbReference type="EMBL" id="MCA5003859.1"/>
    </source>
</evidence>
<gene>
    <name evidence="2" type="ORF">IPZ78_01690</name>
</gene>
<feature type="chain" id="PRO_5047331204" evidence="1">
    <location>
        <begin position="22"/>
        <end position="1191"/>
    </location>
</feature>
<dbReference type="RefSeq" id="WP_225551196.1">
    <property type="nucleotide sequence ID" value="NZ_JADEYP010000002.1"/>
</dbReference>
<reference evidence="2" key="1">
    <citation type="submission" date="2020-10" db="EMBL/GenBank/DDBJ databases">
        <authorList>
            <person name="Lu T."/>
            <person name="Wang Q."/>
            <person name="Han X."/>
        </authorList>
    </citation>
    <scope>NUCLEOTIDE SEQUENCE</scope>
    <source>
        <strain evidence="2">WQ 366</strain>
    </source>
</reference>
<proteinExistence type="predicted"/>
<dbReference type="InterPro" id="IPR028028">
    <property type="entry name" value="DUF4450"/>
</dbReference>
<comment type="caution">
    <text evidence="2">The sequence shown here is derived from an EMBL/GenBank/DDBJ whole genome shotgun (WGS) entry which is preliminary data.</text>
</comment>
<keyword evidence="3" id="KW-1185">Reference proteome</keyword>
<accession>A0ABS7Z107</accession>
<dbReference type="Pfam" id="PF14614">
    <property type="entry name" value="DUF4450"/>
    <property type="match status" value="1"/>
</dbReference>
<evidence type="ECO:0000313" key="3">
    <source>
        <dbReference type="Proteomes" id="UP001165302"/>
    </source>
</evidence>
<dbReference type="Gene3D" id="1.50.10.10">
    <property type="match status" value="1"/>
</dbReference>